<dbReference type="InterPro" id="IPR029030">
    <property type="entry name" value="Caspase-like_dom_sf"/>
</dbReference>
<evidence type="ECO:0000313" key="4">
    <source>
        <dbReference type="Proteomes" id="UP001597110"/>
    </source>
</evidence>
<feature type="domain" description="Peptidase C14 caspase" evidence="2">
    <location>
        <begin position="20"/>
        <end position="208"/>
    </location>
</feature>
<feature type="region of interest" description="Disordered" evidence="1">
    <location>
        <begin position="264"/>
        <end position="313"/>
    </location>
</feature>
<keyword evidence="4" id="KW-1185">Reference proteome</keyword>
<organism evidence="3 4">
    <name type="scientific">Lysobacter brunescens</name>
    <dbReference type="NCBI Taxonomy" id="262323"/>
    <lineage>
        <taxon>Bacteria</taxon>
        <taxon>Pseudomonadati</taxon>
        <taxon>Pseudomonadota</taxon>
        <taxon>Gammaproteobacteria</taxon>
        <taxon>Lysobacterales</taxon>
        <taxon>Lysobacteraceae</taxon>
        <taxon>Lysobacter</taxon>
    </lineage>
</organism>
<dbReference type="Gene3D" id="3.40.50.1460">
    <property type="match status" value="1"/>
</dbReference>
<name>A0ABW2Y9S0_9GAMM</name>
<accession>A0ABW2Y9S0</accession>
<dbReference type="SUPFAM" id="SSF52129">
    <property type="entry name" value="Caspase-like"/>
    <property type="match status" value="1"/>
</dbReference>
<feature type="compositionally biased region" description="Basic and acidic residues" evidence="1">
    <location>
        <begin position="264"/>
        <end position="274"/>
    </location>
</feature>
<protein>
    <submittedName>
        <fullName evidence="3">Caspase family protein</fullName>
    </submittedName>
</protein>
<proteinExistence type="predicted"/>
<evidence type="ECO:0000313" key="3">
    <source>
        <dbReference type="EMBL" id="MFD0725245.1"/>
    </source>
</evidence>
<dbReference type="Pfam" id="PF00656">
    <property type="entry name" value="Peptidase_C14"/>
    <property type="match status" value="1"/>
</dbReference>
<sequence>MADASDRIFVSIGVSKPGGGLDPLPGAIKAAERMAGWATAQGYDTVLIHDQAHAEVTVDLLRDAIASAIERVTDTTELKRLVVFFAGHGAAMAVGDQYWILTHWKKRPTEAIKVSSLQRMLEYYGPRQVAIIGDACQEFSAKFIDIVGSPVLDMPDEDQRPYELDQFFAVDTAKQAFMIKAVDGKEDFCLFTEVLLDALEGDATSTALEQVDGHWAVTSQSLARHLDRVVSKEAGKYGVRMIPRPKPGFYTDCIYLKMPPPDIDAVHRPPHDSHGIGVPPQMPSPRPRSVERVTLARPKPSQPGTETPDDALADSREAQRRAFRDEVESVTVRDHFETGCGLCVSGADVVSVVAAYGEVSRVDGPPNWFRVRLGEESNSLASSDCLVTLDNGHTHAVCMVQGFVAALHVLDERSASLFHRPLRAASHEGHFAIDLLARAHAGLLSPEEIVDAAAFLRHGKHRVITLGCIAAQFYDVIRDAWSLRSMASFYAQHGQPVPLDIVLYGGGRISESDGRLFADIPGVPARQPRTPEEARQGFAYEATPGFEQHPIAGRIPWMRHAWGAIATASCDASAEAWRSQALAAMAHLGPGAFTHVAADGRDALAVLAGGDAMPEREMALATC</sequence>
<dbReference type="EMBL" id="JBHTIF010000001">
    <property type="protein sequence ID" value="MFD0725245.1"/>
    <property type="molecule type" value="Genomic_DNA"/>
</dbReference>
<comment type="caution">
    <text evidence="3">The sequence shown here is derived from an EMBL/GenBank/DDBJ whole genome shotgun (WGS) entry which is preliminary data.</text>
</comment>
<dbReference type="RefSeq" id="WP_386822855.1">
    <property type="nucleotide sequence ID" value="NZ_JBHTIF010000001.1"/>
</dbReference>
<dbReference type="Proteomes" id="UP001597110">
    <property type="component" value="Unassembled WGS sequence"/>
</dbReference>
<dbReference type="InterPro" id="IPR011600">
    <property type="entry name" value="Pept_C14_caspase"/>
</dbReference>
<evidence type="ECO:0000256" key="1">
    <source>
        <dbReference type="SAM" id="MobiDB-lite"/>
    </source>
</evidence>
<gene>
    <name evidence="3" type="ORF">ACFQ0E_06470</name>
</gene>
<evidence type="ECO:0000259" key="2">
    <source>
        <dbReference type="Pfam" id="PF00656"/>
    </source>
</evidence>
<reference evidence="4" key="1">
    <citation type="journal article" date="2019" name="Int. J. Syst. Evol. Microbiol.">
        <title>The Global Catalogue of Microorganisms (GCM) 10K type strain sequencing project: providing services to taxonomists for standard genome sequencing and annotation.</title>
        <authorList>
            <consortium name="The Broad Institute Genomics Platform"/>
            <consortium name="The Broad Institute Genome Sequencing Center for Infectious Disease"/>
            <person name="Wu L."/>
            <person name="Ma J."/>
        </authorList>
    </citation>
    <scope>NUCLEOTIDE SEQUENCE [LARGE SCALE GENOMIC DNA]</scope>
    <source>
        <strain evidence="4">CCUG 55585</strain>
    </source>
</reference>